<keyword evidence="1" id="KW-0597">Phosphoprotein</keyword>
<reference evidence="3 4" key="1">
    <citation type="submission" date="2016-11" db="EMBL/GenBank/DDBJ databases">
        <title>Study of marine rhodopsin-containing bacteria.</title>
        <authorList>
            <person name="Yoshizawa S."/>
            <person name="Kumagai Y."/>
            <person name="Kogure K."/>
        </authorList>
    </citation>
    <scope>NUCLEOTIDE SEQUENCE [LARGE SCALE GENOMIC DNA]</scope>
    <source>
        <strain evidence="3 4">SAORIC-28</strain>
    </source>
</reference>
<dbReference type="PROSITE" id="PS50110">
    <property type="entry name" value="RESPONSE_REGULATORY"/>
    <property type="match status" value="1"/>
</dbReference>
<organism evidence="3 4">
    <name type="scientific">Rubrivirga marina</name>
    <dbReference type="NCBI Taxonomy" id="1196024"/>
    <lineage>
        <taxon>Bacteria</taxon>
        <taxon>Pseudomonadati</taxon>
        <taxon>Rhodothermota</taxon>
        <taxon>Rhodothermia</taxon>
        <taxon>Rhodothermales</taxon>
        <taxon>Rubricoccaceae</taxon>
        <taxon>Rubrivirga</taxon>
    </lineage>
</organism>
<feature type="modified residue" description="4-aspartylphosphate" evidence="1">
    <location>
        <position position="68"/>
    </location>
</feature>
<keyword evidence="4" id="KW-1185">Reference proteome</keyword>
<dbReference type="InterPro" id="IPR001789">
    <property type="entry name" value="Sig_transdc_resp-reg_receiver"/>
</dbReference>
<dbReference type="Pfam" id="PF00072">
    <property type="entry name" value="Response_reg"/>
    <property type="match status" value="1"/>
</dbReference>
<protein>
    <recommendedName>
        <fullName evidence="2">Response regulatory domain-containing protein</fullName>
    </recommendedName>
</protein>
<evidence type="ECO:0000313" key="3">
    <source>
        <dbReference type="EMBL" id="PAP75900.1"/>
    </source>
</evidence>
<comment type="caution">
    <text evidence="3">The sequence shown here is derived from an EMBL/GenBank/DDBJ whole genome shotgun (WGS) entry which is preliminary data.</text>
</comment>
<dbReference type="InterPro" id="IPR011006">
    <property type="entry name" value="CheY-like_superfamily"/>
</dbReference>
<dbReference type="GO" id="GO:0000160">
    <property type="term" value="P:phosphorelay signal transduction system"/>
    <property type="evidence" value="ECO:0007669"/>
    <property type="project" value="InterPro"/>
</dbReference>
<dbReference type="InterPro" id="IPR052893">
    <property type="entry name" value="TCS_response_regulator"/>
</dbReference>
<dbReference type="Proteomes" id="UP000216339">
    <property type="component" value="Unassembled WGS sequence"/>
</dbReference>
<dbReference type="OrthoDB" id="7631574at2"/>
<evidence type="ECO:0000256" key="1">
    <source>
        <dbReference type="PROSITE-ProRule" id="PRU00169"/>
    </source>
</evidence>
<accession>A0A271IXQ1</accession>
<dbReference type="PANTHER" id="PTHR44520:SF2">
    <property type="entry name" value="RESPONSE REGULATOR RCP1"/>
    <property type="match status" value="1"/>
</dbReference>
<sequence length="145" mass="16382">MTDTTVFPLHVLLVEDDDDHADLTRIALEAHNPKHRVERVADGAAALDYLFQRGPYVEVDRPDLVLLDLNLPRANGLDVLAAVKEDPERRVIPVVVLTTSDAETDRARAYGSYANSYVVKPVNFDKFQAMIYELGDYWACWNQLP</sequence>
<dbReference type="SUPFAM" id="SSF52172">
    <property type="entry name" value="CheY-like"/>
    <property type="match status" value="1"/>
</dbReference>
<gene>
    <name evidence="3" type="ORF">BSZ37_05325</name>
</gene>
<dbReference type="Gene3D" id="3.40.50.2300">
    <property type="match status" value="1"/>
</dbReference>
<dbReference type="PANTHER" id="PTHR44520">
    <property type="entry name" value="RESPONSE REGULATOR RCP1-RELATED"/>
    <property type="match status" value="1"/>
</dbReference>
<name>A0A271IXQ1_9BACT</name>
<evidence type="ECO:0000259" key="2">
    <source>
        <dbReference type="PROSITE" id="PS50110"/>
    </source>
</evidence>
<proteinExistence type="predicted"/>
<dbReference type="AlphaFoldDB" id="A0A271IXQ1"/>
<dbReference type="SMART" id="SM00448">
    <property type="entry name" value="REC"/>
    <property type="match status" value="1"/>
</dbReference>
<feature type="domain" description="Response regulatory" evidence="2">
    <location>
        <begin position="10"/>
        <end position="135"/>
    </location>
</feature>
<dbReference type="RefSeq" id="WP_095509544.1">
    <property type="nucleotide sequence ID" value="NZ_MQWD01000001.1"/>
</dbReference>
<dbReference type="EMBL" id="MQWD01000001">
    <property type="protein sequence ID" value="PAP75900.1"/>
    <property type="molecule type" value="Genomic_DNA"/>
</dbReference>
<evidence type="ECO:0000313" key="4">
    <source>
        <dbReference type="Proteomes" id="UP000216339"/>
    </source>
</evidence>
<dbReference type="CDD" id="cd17557">
    <property type="entry name" value="REC_Rcp-like"/>
    <property type="match status" value="1"/>
</dbReference>